<evidence type="ECO:0008006" key="4">
    <source>
        <dbReference type="Google" id="ProtNLM"/>
    </source>
</evidence>
<sequence>MNSRAPKPAEDAERRPAAPELPDDIEAAALDHEIRSELRSLPKPVADSVARHLVAAGVLVDTDPERALEHARYARGKASRVAAVREANGLVAYHAGEWSEALAELRAARRMGGGPGHLAVMADCERALGRPERAIEIAREARGEPLPPAEAVELRIVAAGARRDMGQRDAAVVALQGPDLDPRRRDPWSARLFYAYADNLLEAGRWEEALRWFLNAAEADEEGETDAADRAFELAPDTEALVEVAGTGLPAAAAGEPADAHPAAEAPEDTGETTPAQAARGAAPTTEGSTGAGPGASGDTAAGTVEGDAETAEPAGDRAEERTSGRAEREAGER</sequence>
<dbReference type="EMBL" id="BJFL01000048">
    <property type="protein sequence ID" value="GDY33616.1"/>
    <property type="molecule type" value="Genomic_DNA"/>
</dbReference>
<feature type="compositionally biased region" description="Basic and acidic residues" evidence="1">
    <location>
        <begin position="7"/>
        <end position="17"/>
    </location>
</feature>
<gene>
    <name evidence="2" type="ORF">GTS_52490</name>
</gene>
<evidence type="ECO:0000256" key="1">
    <source>
        <dbReference type="SAM" id="MobiDB-lite"/>
    </source>
</evidence>
<evidence type="ECO:0000313" key="3">
    <source>
        <dbReference type="Proteomes" id="UP000298860"/>
    </source>
</evidence>
<comment type="caution">
    <text evidence="2">The sequence shown here is derived from an EMBL/GenBank/DDBJ whole genome shotgun (WGS) entry which is preliminary data.</text>
</comment>
<dbReference type="Gene3D" id="1.25.40.10">
    <property type="entry name" value="Tetratricopeptide repeat domain"/>
    <property type="match status" value="1"/>
</dbReference>
<accession>A0A4D4JGT6</accession>
<reference evidence="3" key="1">
    <citation type="submission" date="2019-04" db="EMBL/GenBank/DDBJ databases">
        <title>Draft genome sequence of Pseudonocardiaceae bacterium SL3-2-4.</title>
        <authorList>
            <person name="Ningsih F."/>
            <person name="Yokota A."/>
            <person name="Sakai Y."/>
            <person name="Nanatani K."/>
            <person name="Yabe S."/>
            <person name="Oetari A."/>
            <person name="Sjamsuridzal W."/>
        </authorList>
    </citation>
    <scope>NUCLEOTIDE SEQUENCE [LARGE SCALE GENOMIC DNA]</scope>
    <source>
        <strain evidence="3">SL3-2-4</strain>
    </source>
</reference>
<dbReference type="Proteomes" id="UP000298860">
    <property type="component" value="Unassembled WGS sequence"/>
</dbReference>
<feature type="region of interest" description="Disordered" evidence="1">
    <location>
        <begin position="252"/>
        <end position="334"/>
    </location>
</feature>
<feature type="compositionally biased region" description="Basic and acidic residues" evidence="1">
    <location>
        <begin position="315"/>
        <end position="334"/>
    </location>
</feature>
<evidence type="ECO:0000313" key="2">
    <source>
        <dbReference type="EMBL" id="GDY33616.1"/>
    </source>
</evidence>
<feature type="compositionally biased region" description="Low complexity" evidence="1">
    <location>
        <begin position="252"/>
        <end position="265"/>
    </location>
</feature>
<dbReference type="InterPro" id="IPR011990">
    <property type="entry name" value="TPR-like_helical_dom_sf"/>
</dbReference>
<dbReference type="AlphaFoldDB" id="A0A4D4JGT6"/>
<dbReference type="SUPFAM" id="SSF48452">
    <property type="entry name" value="TPR-like"/>
    <property type="match status" value="1"/>
</dbReference>
<organism evidence="2 3">
    <name type="scientific">Gandjariella thermophila</name>
    <dbReference type="NCBI Taxonomy" id="1931992"/>
    <lineage>
        <taxon>Bacteria</taxon>
        <taxon>Bacillati</taxon>
        <taxon>Actinomycetota</taxon>
        <taxon>Actinomycetes</taxon>
        <taxon>Pseudonocardiales</taxon>
        <taxon>Pseudonocardiaceae</taxon>
        <taxon>Gandjariella</taxon>
    </lineage>
</organism>
<feature type="region of interest" description="Disordered" evidence="1">
    <location>
        <begin position="1"/>
        <end position="23"/>
    </location>
</feature>
<proteinExistence type="predicted"/>
<protein>
    <recommendedName>
        <fullName evidence="4">Tetratrico peptide repeat group 5 domain-containing protein</fullName>
    </recommendedName>
</protein>
<name>A0A4D4JGT6_9PSEU</name>
<dbReference type="RefSeq" id="WP_225978768.1">
    <property type="nucleotide sequence ID" value="NZ_BJFL01000048.1"/>
</dbReference>
<keyword evidence="3" id="KW-1185">Reference proteome</keyword>